<dbReference type="FunFam" id="1.10.10.10:FF:000322">
    <property type="entry name" value="Probable disease resistance protein At1g63360"/>
    <property type="match status" value="1"/>
</dbReference>
<dbReference type="SUPFAM" id="SSF52540">
    <property type="entry name" value="P-loop containing nucleoside triphosphate hydrolases"/>
    <property type="match status" value="1"/>
</dbReference>
<evidence type="ECO:0000259" key="3">
    <source>
        <dbReference type="Pfam" id="PF00931"/>
    </source>
</evidence>
<evidence type="ECO:0000313" key="7">
    <source>
        <dbReference type="Proteomes" id="UP001054889"/>
    </source>
</evidence>
<dbReference type="EMBL" id="BQKI01000002">
    <property type="protein sequence ID" value="GJM87785.1"/>
    <property type="molecule type" value="Genomic_DNA"/>
</dbReference>
<dbReference type="Gene3D" id="3.80.10.10">
    <property type="entry name" value="Ribonuclease Inhibitor"/>
    <property type="match status" value="1"/>
</dbReference>
<dbReference type="GO" id="GO:0009626">
    <property type="term" value="P:plant-type hypersensitive response"/>
    <property type="evidence" value="ECO:0007669"/>
    <property type="project" value="UniProtKB-ARBA"/>
</dbReference>
<dbReference type="Gene3D" id="1.10.10.10">
    <property type="entry name" value="Winged helix-like DNA-binding domain superfamily/Winged helix DNA-binding domain"/>
    <property type="match status" value="1"/>
</dbReference>
<dbReference type="InterPro" id="IPR042197">
    <property type="entry name" value="Apaf_helical"/>
</dbReference>
<evidence type="ECO:0000259" key="5">
    <source>
        <dbReference type="Pfam" id="PF23598"/>
    </source>
</evidence>
<accession>A0AAV5BQ18</accession>
<dbReference type="Pfam" id="PF23559">
    <property type="entry name" value="WHD_DRP"/>
    <property type="match status" value="1"/>
</dbReference>
<dbReference type="InterPro" id="IPR044974">
    <property type="entry name" value="Disease_R_plants"/>
</dbReference>
<dbReference type="InterPro" id="IPR058922">
    <property type="entry name" value="WHD_DRP"/>
</dbReference>
<feature type="domain" description="NB-ARC" evidence="3">
    <location>
        <begin position="50"/>
        <end position="200"/>
    </location>
</feature>
<dbReference type="InterPro" id="IPR036388">
    <property type="entry name" value="WH-like_DNA-bd_sf"/>
</dbReference>
<dbReference type="Gene3D" id="3.40.50.300">
    <property type="entry name" value="P-loop containing nucleotide triphosphate hydrolases"/>
    <property type="match status" value="1"/>
</dbReference>
<feature type="domain" description="Disease resistance protein winged helix" evidence="4">
    <location>
        <begin position="283"/>
        <end position="354"/>
    </location>
</feature>
<keyword evidence="7" id="KW-1185">Reference proteome</keyword>
<name>A0AAV5BQ18_ELECO</name>
<dbReference type="InterPro" id="IPR027417">
    <property type="entry name" value="P-loop_NTPase"/>
</dbReference>
<dbReference type="InterPro" id="IPR055414">
    <property type="entry name" value="LRR_R13L4/SHOC2-like"/>
</dbReference>
<evidence type="ECO:0000313" key="6">
    <source>
        <dbReference type="EMBL" id="GJM87785.1"/>
    </source>
</evidence>
<feature type="domain" description="Disease resistance R13L4/SHOC-2-like LRR" evidence="5">
    <location>
        <begin position="409"/>
        <end position="554"/>
    </location>
</feature>
<keyword evidence="2" id="KW-0611">Plant defense</keyword>
<dbReference type="Proteomes" id="UP001054889">
    <property type="component" value="Unassembled WGS sequence"/>
</dbReference>
<protein>
    <recommendedName>
        <fullName evidence="8">NB-ARC domain-containing protein</fullName>
    </recommendedName>
</protein>
<dbReference type="Pfam" id="PF00931">
    <property type="entry name" value="NB-ARC"/>
    <property type="match status" value="1"/>
</dbReference>
<dbReference type="Pfam" id="PF23598">
    <property type="entry name" value="LRR_14"/>
    <property type="match status" value="1"/>
</dbReference>
<organism evidence="6 7">
    <name type="scientific">Eleusine coracana subsp. coracana</name>
    <dbReference type="NCBI Taxonomy" id="191504"/>
    <lineage>
        <taxon>Eukaryota</taxon>
        <taxon>Viridiplantae</taxon>
        <taxon>Streptophyta</taxon>
        <taxon>Embryophyta</taxon>
        <taxon>Tracheophyta</taxon>
        <taxon>Spermatophyta</taxon>
        <taxon>Magnoliopsida</taxon>
        <taxon>Liliopsida</taxon>
        <taxon>Poales</taxon>
        <taxon>Poaceae</taxon>
        <taxon>PACMAD clade</taxon>
        <taxon>Chloridoideae</taxon>
        <taxon>Cynodonteae</taxon>
        <taxon>Eleusininae</taxon>
        <taxon>Eleusine</taxon>
    </lineage>
</organism>
<evidence type="ECO:0000259" key="4">
    <source>
        <dbReference type="Pfam" id="PF23559"/>
    </source>
</evidence>
<dbReference type="SUPFAM" id="SSF52058">
    <property type="entry name" value="L domain-like"/>
    <property type="match status" value="1"/>
</dbReference>
<comment type="caution">
    <text evidence="6">The sequence shown here is derived from an EMBL/GenBank/DDBJ whole genome shotgun (WGS) entry which is preliminary data.</text>
</comment>
<reference evidence="6" key="1">
    <citation type="journal article" date="2018" name="DNA Res.">
        <title>Multiple hybrid de novo genome assembly of finger millet, an orphan allotetraploid crop.</title>
        <authorList>
            <person name="Hatakeyama M."/>
            <person name="Aluri S."/>
            <person name="Balachadran M.T."/>
            <person name="Sivarajan S.R."/>
            <person name="Patrignani A."/>
            <person name="Gruter S."/>
            <person name="Poveda L."/>
            <person name="Shimizu-Inatsugi R."/>
            <person name="Baeten J."/>
            <person name="Francoijs K.J."/>
            <person name="Nataraja K.N."/>
            <person name="Reddy Y.A.N."/>
            <person name="Phadnis S."/>
            <person name="Ravikumar R.L."/>
            <person name="Schlapbach R."/>
            <person name="Sreeman S.M."/>
            <person name="Shimizu K.K."/>
        </authorList>
    </citation>
    <scope>NUCLEOTIDE SEQUENCE</scope>
</reference>
<evidence type="ECO:0000256" key="2">
    <source>
        <dbReference type="ARBA" id="ARBA00022821"/>
    </source>
</evidence>
<dbReference type="GO" id="GO:0043531">
    <property type="term" value="F:ADP binding"/>
    <property type="evidence" value="ECO:0007669"/>
    <property type="project" value="InterPro"/>
</dbReference>
<reference evidence="6" key="2">
    <citation type="submission" date="2021-12" db="EMBL/GenBank/DDBJ databases">
        <title>Resequencing data analysis of finger millet.</title>
        <authorList>
            <person name="Hatakeyama M."/>
            <person name="Aluri S."/>
            <person name="Balachadran M.T."/>
            <person name="Sivarajan S.R."/>
            <person name="Poveda L."/>
            <person name="Shimizu-Inatsugi R."/>
            <person name="Schlapbach R."/>
            <person name="Sreeman S.M."/>
            <person name="Shimizu K.K."/>
        </authorList>
    </citation>
    <scope>NUCLEOTIDE SEQUENCE</scope>
</reference>
<dbReference type="Gene3D" id="1.10.8.430">
    <property type="entry name" value="Helical domain of apoptotic protease-activating factors"/>
    <property type="match status" value="1"/>
</dbReference>
<dbReference type="GO" id="GO:0042742">
    <property type="term" value="P:defense response to bacterium"/>
    <property type="evidence" value="ECO:0007669"/>
    <property type="project" value="UniProtKB-ARBA"/>
</dbReference>
<dbReference type="GO" id="GO:0002758">
    <property type="term" value="P:innate immune response-activating signaling pathway"/>
    <property type="evidence" value="ECO:0007669"/>
    <property type="project" value="UniProtKB-ARBA"/>
</dbReference>
<dbReference type="AlphaFoldDB" id="A0AAV5BQ18"/>
<proteinExistence type="predicted"/>
<dbReference type="InterPro" id="IPR002182">
    <property type="entry name" value="NB-ARC"/>
</dbReference>
<dbReference type="PRINTS" id="PR00364">
    <property type="entry name" value="DISEASERSIST"/>
</dbReference>
<dbReference type="PANTHER" id="PTHR23155">
    <property type="entry name" value="DISEASE RESISTANCE PROTEIN RP"/>
    <property type="match status" value="1"/>
</dbReference>
<evidence type="ECO:0000256" key="1">
    <source>
        <dbReference type="ARBA" id="ARBA00022737"/>
    </source>
</evidence>
<dbReference type="InterPro" id="IPR032675">
    <property type="entry name" value="LRR_dom_sf"/>
</dbReference>
<dbReference type="PANTHER" id="PTHR23155:SF1046">
    <property type="entry name" value="OS11G0226933 PROTEIN"/>
    <property type="match status" value="1"/>
</dbReference>
<gene>
    <name evidence="6" type="primary">ga03778</name>
    <name evidence="6" type="ORF">PR202_ga03778</name>
</gene>
<evidence type="ECO:0008006" key="8">
    <source>
        <dbReference type="Google" id="ProtNLM"/>
    </source>
</evidence>
<sequence>MFLMILLRRKDRGPKSASKNFLNMKILWALRTIEECSPNGCTLTSFKTLFITVSGMGGLGKTVMVADVYKHEMINFPSHAWITVSQTYNVDALLRKLLREIDYIEYLSAHIEDMDVYELKVEIRRRLKDRDCLIVLDDVWSKDVYFQMFDGLQNMQGIRIIITTRKNHVAALAPPTRRLDLKPLSNTHAFNLFCRITLHDDECPKELEQCATSILARCLGLPSAIVSIGRLLSSGPHTCDFWGRMYYEARNELPDNDIMRAILEPSYYDLSEDLKNCFLYCSLFPEDYQFSCESLVRMWVAEGFVLSRGNHTPEEVAEGNLMELIDCNLLLAMQNDEQGRVVSCKMHGILRDLAHAVAKKEKFHFTNDYYSLTRMKRDTVRRLSLCRWYDERIIKFRFPHLRTLVSLGTVSSSTATLSSILSESIYLTVLELQDSEVTEVPESLGILFNLRYIGLRRTKVKSLPDTIVKLSNLQTLDIKETKIQNLPRRMGNVKKLRHLFADRYADNQSSESPYIFGVQPPNDLLSLEYLETLETVQSTSDLPDQLKKLWRLRSVVD</sequence>
<keyword evidence="1" id="KW-0677">Repeat</keyword>